<dbReference type="HOGENOM" id="CLU_487913_0_0_1"/>
<dbReference type="CDD" id="cd09272">
    <property type="entry name" value="RNase_HI_RT_Ty1"/>
    <property type="match status" value="1"/>
</dbReference>
<accession>H3GQM8</accession>
<dbReference type="InterPro" id="IPR012337">
    <property type="entry name" value="RNaseH-like_sf"/>
</dbReference>
<protein>
    <recommendedName>
        <fullName evidence="1">GAG-pre-integrase domain-containing protein</fullName>
    </recommendedName>
</protein>
<sequence length="646" mass="72476">MSKPMKYTSDGVPKNWDGKDWQTYKWAMLTVFEENNLEDIADGSLTTAMLQTSSAEKKEDFRLKQVKIKRMIGTSVPPEILQQISDKKTGSDMWAELCDRFEGKQSEATRAYTIRRLVSELWQMKLSPGADANLHLCKMFSVRTELTNLKYTIEDMDMVEMMLESLPYQTEFESLKSSIRYGADPIAGVVTEQPMDEAADEQQVDAEVAELRVQEDAESAGAEPVDGAAADNLADANQGAPAEAQGHWWYFDTASNSHVIGDQDTTEMQSVHGITPNLASRIAGVGTVAIVTEVDGFEFAVDPATMNFHVSIEGRTVIVATQHDATWGFRVMHPSIPGNLNIGPECRAVCNYTVAEGVAPLSLWHERLGHTCSQYLKTMVDKGLVRGMMLTQRQLDTCDACHLAKQKKSKHRKKLDRALKRPNQVVYADLLIPTVLVIMDGYSRYVTVKLLTSKSNTKVNQHLKEYVLWAERQAGRSMGEISFEVKQVLTDKGGEFVNTAMADWTPKTPQQRKDWLRVGAITWMSRRQSIIALSTAEAEYVAACEATMEALAMRNILQEIMPYNSIKLQLGIDNQAAYVMATNPTYSRRTRHIELRWHYVRDQVERGAIKLHKVKGEANPADTFTKPLEKKRLKRLLLDIGVGAAD</sequence>
<dbReference type="eggNOG" id="KOG0017">
    <property type="taxonomic scope" value="Eukaryota"/>
</dbReference>
<feature type="domain" description="GAG-pre-integrase" evidence="1">
    <location>
        <begin position="353"/>
        <end position="406"/>
    </location>
</feature>
<dbReference type="Pfam" id="PF14223">
    <property type="entry name" value="Retrotran_gag_2"/>
    <property type="match status" value="1"/>
</dbReference>
<name>H3GQM8_PHYRM</name>
<dbReference type="Gene3D" id="3.30.420.10">
    <property type="entry name" value="Ribonuclease H-like superfamily/Ribonuclease H"/>
    <property type="match status" value="1"/>
</dbReference>
<dbReference type="Pfam" id="PF13976">
    <property type="entry name" value="gag_pre-integrs"/>
    <property type="match status" value="1"/>
</dbReference>
<dbReference type="InParanoid" id="H3GQM8"/>
<dbReference type="EMBL" id="DS566034">
    <property type="status" value="NOT_ANNOTATED_CDS"/>
    <property type="molecule type" value="Genomic_DNA"/>
</dbReference>
<reference evidence="2" key="2">
    <citation type="submission" date="2015-06" db="UniProtKB">
        <authorList>
            <consortium name="EnsemblProtists"/>
        </authorList>
    </citation>
    <scope>IDENTIFICATION</scope>
    <source>
        <strain evidence="2">Pr102</strain>
    </source>
</reference>
<evidence type="ECO:0000313" key="2">
    <source>
        <dbReference type="EnsemblProtists" id="Phyra79109"/>
    </source>
</evidence>
<dbReference type="VEuPathDB" id="FungiDB:KRP23_12602"/>
<dbReference type="VEuPathDB" id="FungiDB:KRP22_2673"/>
<organism evidence="2 3">
    <name type="scientific">Phytophthora ramorum</name>
    <name type="common">Sudden oak death agent</name>
    <dbReference type="NCBI Taxonomy" id="164328"/>
    <lineage>
        <taxon>Eukaryota</taxon>
        <taxon>Sar</taxon>
        <taxon>Stramenopiles</taxon>
        <taxon>Oomycota</taxon>
        <taxon>Peronosporomycetes</taxon>
        <taxon>Peronosporales</taxon>
        <taxon>Peronosporaceae</taxon>
        <taxon>Phytophthora</taxon>
    </lineage>
</organism>
<dbReference type="PANTHER" id="PTHR42648:SF28">
    <property type="entry name" value="TRANSPOSON-ENCODED PROTEIN WITH RIBONUCLEASE H-LIKE AND RETROVIRUS ZINC FINGER-LIKE DOMAINS"/>
    <property type="match status" value="1"/>
</dbReference>
<dbReference type="InterPro" id="IPR036397">
    <property type="entry name" value="RNaseH_sf"/>
</dbReference>
<reference evidence="3" key="1">
    <citation type="journal article" date="2006" name="Science">
        <title>Phytophthora genome sequences uncover evolutionary origins and mechanisms of pathogenesis.</title>
        <authorList>
            <person name="Tyler B.M."/>
            <person name="Tripathy S."/>
            <person name="Zhang X."/>
            <person name="Dehal P."/>
            <person name="Jiang R.H."/>
            <person name="Aerts A."/>
            <person name="Arredondo F.D."/>
            <person name="Baxter L."/>
            <person name="Bensasson D."/>
            <person name="Beynon J.L."/>
            <person name="Chapman J."/>
            <person name="Damasceno C.M."/>
            <person name="Dorrance A.E."/>
            <person name="Dou D."/>
            <person name="Dickerman A.W."/>
            <person name="Dubchak I.L."/>
            <person name="Garbelotto M."/>
            <person name="Gijzen M."/>
            <person name="Gordon S.G."/>
            <person name="Govers F."/>
            <person name="Grunwald N.J."/>
            <person name="Huang W."/>
            <person name="Ivors K.L."/>
            <person name="Jones R.W."/>
            <person name="Kamoun S."/>
            <person name="Krampis K."/>
            <person name="Lamour K.H."/>
            <person name="Lee M.K."/>
            <person name="McDonald W.H."/>
            <person name="Medina M."/>
            <person name="Meijer H.J."/>
            <person name="Nordberg E.K."/>
            <person name="Maclean D.J."/>
            <person name="Ospina-Giraldo M.D."/>
            <person name="Morris P.F."/>
            <person name="Phuntumart V."/>
            <person name="Putnam N.H."/>
            <person name="Rash S."/>
            <person name="Rose J.K."/>
            <person name="Sakihama Y."/>
            <person name="Salamov A.A."/>
            <person name="Savidor A."/>
            <person name="Scheuring C.F."/>
            <person name="Smith B.M."/>
            <person name="Sobral B.W."/>
            <person name="Terry A."/>
            <person name="Torto-Alalibo T.A."/>
            <person name="Win J."/>
            <person name="Xu Z."/>
            <person name="Zhang H."/>
            <person name="Grigoriev I.V."/>
            <person name="Rokhsar D.S."/>
            <person name="Boore J.L."/>
        </authorList>
    </citation>
    <scope>NUCLEOTIDE SEQUENCE [LARGE SCALE GENOMIC DNA]</scope>
    <source>
        <strain evidence="3">Pr102</strain>
    </source>
</reference>
<keyword evidence="3" id="KW-1185">Reference proteome</keyword>
<dbReference type="AlphaFoldDB" id="H3GQM8"/>
<dbReference type="GO" id="GO:0003676">
    <property type="term" value="F:nucleic acid binding"/>
    <property type="evidence" value="ECO:0007669"/>
    <property type="project" value="InterPro"/>
</dbReference>
<evidence type="ECO:0000313" key="3">
    <source>
        <dbReference type="Proteomes" id="UP000005238"/>
    </source>
</evidence>
<evidence type="ECO:0000259" key="1">
    <source>
        <dbReference type="Pfam" id="PF13976"/>
    </source>
</evidence>
<proteinExistence type="predicted"/>
<dbReference type="InterPro" id="IPR039537">
    <property type="entry name" value="Retrotran_Ty1/copia-like"/>
</dbReference>
<dbReference type="EnsemblProtists" id="Phyra79109">
    <property type="protein sequence ID" value="Phyra79109"/>
    <property type="gene ID" value="Phyra79109"/>
</dbReference>
<dbReference type="InterPro" id="IPR025724">
    <property type="entry name" value="GAG-pre-integrase_dom"/>
</dbReference>
<dbReference type="Proteomes" id="UP000005238">
    <property type="component" value="Unassembled WGS sequence"/>
</dbReference>
<dbReference type="SUPFAM" id="SSF53098">
    <property type="entry name" value="Ribonuclease H-like"/>
    <property type="match status" value="1"/>
</dbReference>
<dbReference type="PANTHER" id="PTHR42648">
    <property type="entry name" value="TRANSPOSASE, PUTATIVE-RELATED"/>
    <property type="match status" value="1"/>
</dbReference>